<organism evidence="4 5">
    <name type="scientific">Plectus sambesii</name>
    <dbReference type="NCBI Taxonomy" id="2011161"/>
    <lineage>
        <taxon>Eukaryota</taxon>
        <taxon>Metazoa</taxon>
        <taxon>Ecdysozoa</taxon>
        <taxon>Nematoda</taxon>
        <taxon>Chromadorea</taxon>
        <taxon>Plectida</taxon>
        <taxon>Plectina</taxon>
        <taxon>Plectoidea</taxon>
        <taxon>Plectidae</taxon>
        <taxon>Plectus</taxon>
    </lineage>
</organism>
<keyword evidence="1" id="KW-0863">Zinc-finger</keyword>
<evidence type="ECO:0000256" key="2">
    <source>
        <dbReference type="SAM" id="MobiDB-lite"/>
    </source>
</evidence>
<accession>A0A914WS20</accession>
<dbReference type="GO" id="GO:0003676">
    <property type="term" value="F:nucleic acid binding"/>
    <property type="evidence" value="ECO:0007669"/>
    <property type="project" value="InterPro"/>
</dbReference>
<dbReference type="PROSITE" id="PS00028">
    <property type="entry name" value="ZINC_FINGER_C2H2_1"/>
    <property type="match status" value="2"/>
</dbReference>
<dbReference type="InterPro" id="IPR036236">
    <property type="entry name" value="Znf_C2H2_sf"/>
</dbReference>
<dbReference type="InterPro" id="IPR003604">
    <property type="entry name" value="Matrin/U1-like-C_Znf_C2H2"/>
</dbReference>
<dbReference type="Proteomes" id="UP000887566">
    <property type="component" value="Unplaced"/>
</dbReference>
<feature type="domain" description="C2H2-type" evidence="3">
    <location>
        <begin position="190"/>
        <end position="215"/>
    </location>
</feature>
<evidence type="ECO:0000313" key="4">
    <source>
        <dbReference type="Proteomes" id="UP000887566"/>
    </source>
</evidence>
<feature type="region of interest" description="Disordered" evidence="2">
    <location>
        <begin position="1"/>
        <end position="103"/>
    </location>
</feature>
<feature type="compositionally biased region" description="Polar residues" evidence="2">
    <location>
        <begin position="24"/>
        <end position="33"/>
    </location>
</feature>
<dbReference type="AlphaFoldDB" id="A0A914WS20"/>
<feature type="compositionally biased region" description="Gly residues" evidence="2">
    <location>
        <begin position="365"/>
        <end position="404"/>
    </location>
</feature>
<sequence length="493" mass="52676">MTERYSPSQLNDDDEDSDEIEMNRQPSLNSKMAAQTAAVDTEDEKLDQVLDEEQPGEEEEGDEEEEEEEQEEQEPMEGPLPNPQEYDEQSATFSDDHNPALEMSVPPHMITTEKCELCDAEHSSEESAKEHYESSEHAEKVNDYLKSIYSETSAEGKQKNGNADADDDDNTEIPSVAVEITDEFIQKYKYSCTYCGLCFQEFEHMFRHEKGPMHAIRVWEHQQNLGGYSAGSPKRSRNPRWPDGFYCSICNTDLTNAEKYQEHLKTEQHETRAQRLMDTGTPAANGEAEGGPGEGGQRGGHRGGWRGGPMRGGGGGPWRGPGGPGGPVPLNMMSMGPGYGPGPGPGGPWMRGRGGPRFRPYDFGPRGGGFRGGPRGFGGGGPRGPFRGGMGGPMRGGRGGGPRGGPVNFFNSGGGPQPGGGGGGYFRGGGGGGGDQSQQQPPKHGYTMGTGGYMTPQSGAPAAAVGTPSVTPQSKCPSLFAIDLSPPSLTHLI</sequence>
<dbReference type="PROSITE" id="PS50157">
    <property type="entry name" value="ZINC_FINGER_C2H2_2"/>
    <property type="match status" value="1"/>
</dbReference>
<dbReference type="GO" id="GO:0008270">
    <property type="term" value="F:zinc ion binding"/>
    <property type="evidence" value="ECO:0007669"/>
    <property type="project" value="UniProtKB-KW"/>
</dbReference>
<feature type="region of interest" description="Disordered" evidence="2">
    <location>
        <begin position="280"/>
        <end position="474"/>
    </location>
</feature>
<name>A0A914WS20_9BILA</name>
<feature type="compositionally biased region" description="Gly residues" evidence="2">
    <location>
        <begin position="288"/>
        <end position="298"/>
    </location>
</feature>
<feature type="compositionally biased region" description="Polar residues" evidence="2">
    <location>
        <begin position="1"/>
        <end position="10"/>
    </location>
</feature>
<feature type="compositionally biased region" description="Gly residues" evidence="2">
    <location>
        <begin position="305"/>
        <end position="325"/>
    </location>
</feature>
<evidence type="ECO:0000259" key="3">
    <source>
        <dbReference type="PROSITE" id="PS50157"/>
    </source>
</evidence>
<feature type="compositionally biased region" description="Low complexity" evidence="2">
    <location>
        <begin position="436"/>
        <end position="447"/>
    </location>
</feature>
<keyword evidence="1" id="KW-0862">Zinc</keyword>
<keyword evidence="1" id="KW-0479">Metal-binding</keyword>
<dbReference type="WBParaSite" id="PSAMB.scaffold5067size12744.g25842.t1">
    <property type="protein sequence ID" value="PSAMB.scaffold5067size12744.g25842.t1"/>
    <property type="gene ID" value="PSAMB.scaffold5067size12744.g25842"/>
</dbReference>
<protein>
    <submittedName>
        <fullName evidence="5">C2H2-type domain-containing protein</fullName>
    </submittedName>
</protein>
<proteinExistence type="predicted"/>
<feature type="compositionally biased region" description="Acidic residues" evidence="2">
    <location>
        <begin position="40"/>
        <end position="75"/>
    </location>
</feature>
<dbReference type="SMART" id="SM00355">
    <property type="entry name" value="ZnF_C2H2"/>
    <property type="match status" value="3"/>
</dbReference>
<keyword evidence="4" id="KW-1185">Reference proteome</keyword>
<reference evidence="5" key="1">
    <citation type="submission" date="2022-11" db="UniProtKB">
        <authorList>
            <consortium name="WormBaseParasite"/>
        </authorList>
    </citation>
    <scope>IDENTIFICATION</scope>
</reference>
<dbReference type="SUPFAM" id="SSF57667">
    <property type="entry name" value="beta-beta-alpha zinc fingers"/>
    <property type="match status" value="2"/>
</dbReference>
<feature type="compositionally biased region" description="Acidic residues" evidence="2">
    <location>
        <begin position="11"/>
        <end position="20"/>
    </location>
</feature>
<evidence type="ECO:0000313" key="5">
    <source>
        <dbReference type="WBParaSite" id="PSAMB.scaffold5067size12744.g25842.t1"/>
    </source>
</evidence>
<evidence type="ECO:0000256" key="1">
    <source>
        <dbReference type="PROSITE-ProRule" id="PRU00042"/>
    </source>
</evidence>
<dbReference type="Gene3D" id="3.30.160.60">
    <property type="entry name" value="Classic Zinc Finger"/>
    <property type="match status" value="2"/>
</dbReference>
<feature type="compositionally biased region" description="Gly residues" evidence="2">
    <location>
        <begin position="412"/>
        <end position="435"/>
    </location>
</feature>
<dbReference type="InterPro" id="IPR013087">
    <property type="entry name" value="Znf_C2H2_type"/>
</dbReference>
<dbReference type="SMART" id="SM00451">
    <property type="entry name" value="ZnF_U1"/>
    <property type="match status" value="3"/>
</dbReference>